<sequence length="192" mass="21924">MGADTCCLCTMVTPRISCAPQPSPSRHRRSRSKDAEAVQSRGRVGRSGREGFTYLFHTDKSLLFRIAMGALDGGLGIPHSDKRFAGFKKDKKQPGAEIHRKYIYEGHVADYMKTRGTLPGPRQHRAHRAWPLRCVLHFAVHGELHGKVQLKFLYFLPTKSPDDLYYLAANLCRLHHHTDSGLFFWHYSWFSS</sequence>
<dbReference type="EnsemblPlants" id="TuG1812G0400000400.01.T01">
    <property type="protein sequence ID" value="TuG1812G0400000400.01.T01"/>
    <property type="gene ID" value="TuG1812G0400000400.01"/>
</dbReference>
<evidence type="ECO:0000256" key="1">
    <source>
        <dbReference type="ARBA" id="ARBA00007116"/>
    </source>
</evidence>
<evidence type="ECO:0000256" key="4">
    <source>
        <dbReference type="SAM" id="MobiDB-lite"/>
    </source>
</evidence>
<dbReference type="AlphaFoldDB" id="A0A8R7U4F7"/>
<keyword evidence="3" id="KW-0687">Ribonucleoprotein</keyword>
<evidence type="ECO:0008006" key="7">
    <source>
        <dbReference type="Google" id="ProtNLM"/>
    </source>
</evidence>
<evidence type="ECO:0000313" key="5">
    <source>
        <dbReference type="EnsemblPlants" id="TuG1812G0400000400.01.T01"/>
    </source>
</evidence>
<reference evidence="6" key="1">
    <citation type="journal article" date="2013" name="Nature">
        <title>Draft genome of the wheat A-genome progenitor Triticum urartu.</title>
        <authorList>
            <person name="Ling H.Q."/>
            <person name="Zhao S."/>
            <person name="Liu D."/>
            <person name="Wang J."/>
            <person name="Sun H."/>
            <person name="Zhang C."/>
            <person name="Fan H."/>
            <person name="Li D."/>
            <person name="Dong L."/>
            <person name="Tao Y."/>
            <person name="Gao C."/>
            <person name="Wu H."/>
            <person name="Li Y."/>
            <person name="Cui Y."/>
            <person name="Guo X."/>
            <person name="Zheng S."/>
            <person name="Wang B."/>
            <person name="Yu K."/>
            <person name="Liang Q."/>
            <person name="Yang W."/>
            <person name="Lou X."/>
            <person name="Chen J."/>
            <person name="Feng M."/>
            <person name="Jian J."/>
            <person name="Zhang X."/>
            <person name="Luo G."/>
            <person name="Jiang Y."/>
            <person name="Liu J."/>
            <person name="Wang Z."/>
            <person name="Sha Y."/>
            <person name="Zhang B."/>
            <person name="Wu H."/>
            <person name="Tang D."/>
            <person name="Shen Q."/>
            <person name="Xue P."/>
            <person name="Zou S."/>
            <person name="Wang X."/>
            <person name="Liu X."/>
            <person name="Wang F."/>
            <person name="Yang Y."/>
            <person name="An X."/>
            <person name="Dong Z."/>
            <person name="Zhang K."/>
            <person name="Zhang X."/>
            <person name="Luo M.C."/>
            <person name="Dvorak J."/>
            <person name="Tong Y."/>
            <person name="Wang J."/>
            <person name="Yang H."/>
            <person name="Li Z."/>
            <person name="Wang D."/>
            <person name="Zhang A."/>
            <person name="Wang J."/>
        </authorList>
    </citation>
    <scope>NUCLEOTIDE SEQUENCE</scope>
    <source>
        <strain evidence="6">cv. G1812</strain>
    </source>
</reference>
<dbReference type="GO" id="GO:0008097">
    <property type="term" value="F:5S rRNA binding"/>
    <property type="evidence" value="ECO:0007669"/>
    <property type="project" value="InterPro"/>
</dbReference>
<comment type="similarity">
    <text evidence="1">Belongs to the universal ribosomal protein uL18 family.</text>
</comment>
<reference evidence="5" key="2">
    <citation type="submission" date="2018-03" db="EMBL/GenBank/DDBJ databases">
        <title>The Triticum urartu genome reveals the dynamic nature of wheat genome evolution.</title>
        <authorList>
            <person name="Ling H."/>
            <person name="Ma B."/>
            <person name="Shi X."/>
            <person name="Liu H."/>
            <person name="Dong L."/>
            <person name="Sun H."/>
            <person name="Cao Y."/>
            <person name="Gao Q."/>
            <person name="Zheng S."/>
            <person name="Li Y."/>
            <person name="Yu Y."/>
            <person name="Du H."/>
            <person name="Qi M."/>
            <person name="Li Y."/>
            <person name="Yu H."/>
            <person name="Cui Y."/>
            <person name="Wang N."/>
            <person name="Chen C."/>
            <person name="Wu H."/>
            <person name="Zhao Y."/>
            <person name="Zhang J."/>
            <person name="Li Y."/>
            <person name="Zhou W."/>
            <person name="Zhang B."/>
            <person name="Hu W."/>
            <person name="Eijk M."/>
            <person name="Tang J."/>
            <person name="Witsenboer H."/>
            <person name="Zhao S."/>
            <person name="Li Z."/>
            <person name="Zhang A."/>
            <person name="Wang D."/>
            <person name="Liang C."/>
        </authorList>
    </citation>
    <scope>NUCLEOTIDE SEQUENCE [LARGE SCALE GENOMIC DNA]</scope>
    <source>
        <strain evidence="5">cv. G1812</strain>
    </source>
</reference>
<proteinExistence type="inferred from homology"/>
<dbReference type="Gramene" id="TuG1812G0400000400.01.T01">
    <property type="protein sequence ID" value="TuG1812G0400000400.01.T01"/>
    <property type="gene ID" value="TuG1812G0400000400.01"/>
</dbReference>
<dbReference type="GO" id="GO:0022625">
    <property type="term" value="C:cytosolic large ribosomal subunit"/>
    <property type="evidence" value="ECO:0007669"/>
    <property type="project" value="TreeGrafter"/>
</dbReference>
<dbReference type="GO" id="GO:0006412">
    <property type="term" value="P:translation"/>
    <property type="evidence" value="ECO:0007669"/>
    <property type="project" value="InterPro"/>
</dbReference>
<reference evidence="5" key="3">
    <citation type="submission" date="2022-06" db="UniProtKB">
        <authorList>
            <consortium name="EnsemblPlants"/>
        </authorList>
    </citation>
    <scope>IDENTIFICATION</scope>
</reference>
<evidence type="ECO:0000313" key="6">
    <source>
        <dbReference type="Proteomes" id="UP000015106"/>
    </source>
</evidence>
<feature type="region of interest" description="Disordered" evidence="4">
    <location>
        <begin position="19"/>
        <end position="44"/>
    </location>
</feature>
<keyword evidence="2" id="KW-0689">Ribosomal protein</keyword>
<dbReference type="PANTHER" id="PTHR23410:SF12">
    <property type="entry name" value="LARGE RIBOSOMAL SUBUNIT PROTEIN UL18"/>
    <property type="match status" value="1"/>
</dbReference>
<dbReference type="Gene3D" id="3.30.420.100">
    <property type="match status" value="1"/>
</dbReference>
<organism evidence="5 6">
    <name type="scientific">Triticum urartu</name>
    <name type="common">Red wild einkorn</name>
    <name type="synonym">Crithodium urartu</name>
    <dbReference type="NCBI Taxonomy" id="4572"/>
    <lineage>
        <taxon>Eukaryota</taxon>
        <taxon>Viridiplantae</taxon>
        <taxon>Streptophyta</taxon>
        <taxon>Embryophyta</taxon>
        <taxon>Tracheophyta</taxon>
        <taxon>Spermatophyta</taxon>
        <taxon>Magnoliopsida</taxon>
        <taxon>Liliopsida</taxon>
        <taxon>Poales</taxon>
        <taxon>Poaceae</taxon>
        <taxon>BOP clade</taxon>
        <taxon>Pooideae</taxon>
        <taxon>Triticodae</taxon>
        <taxon>Triticeae</taxon>
        <taxon>Triticinae</taxon>
        <taxon>Triticum</taxon>
    </lineage>
</organism>
<dbReference type="Proteomes" id="UP000015106">
    <property type="component" value="Chromosome 4"/>
</dbReference>
<dbReference type="GO" id="GO:0003735">
    <property type="term" value="F:structural constituent of ribosome"/>
    <property type="evidence" value="ECO:0007669"/>
    <property type="project" value="InterPro"/>
</dbReference>
<keyword evidence="6" id="KW-1185">Reference proteome</keyword>
<name>A0A8R7U4F7_TRIUA</name>
<protein>
    <recommendedName>
        <fullName evidence="7">60S ribosomal protein L5-2</fullName>
    </recommendedName>
</protein>
<dbReference type="PANTHER" id="PTHR23410">
    <property type="entry name" value="RIBOSOMAL PROTEIN L5-RELATED"/>
    <property type="match status" value="1"/>
</dbReference>
<dbReference type="GO" id="GO:0000027">
    <property type="term" value="P:ribosomal large subunit assembly"/>
    <property type="evidence" value="ECO:0007669"/>
    <property type="project" value="TreeGrafter"/>
</dbReference>
<evidence type="ECO:0000256" key="3">
    <source>
        <dbReference type="ARBA" id="ARBA00023274"/>
    </source>
</evidence>
<evidence type="ECO:0000256" key="2">
    <source>
        <dbReference type="ARBA" id="ARBA00022980"/>
    </source>
</evidence>
<accession>A0A8R7U4F7</accession>
<dbReference type="InterPro" id="IPR005485">
    <property type="entry name" value="Rbsml_uL18_euk_arch"/>
</dbReference>